<dbReference type="InterPro" id="IPR039261">
    <property type="entry name" value="FNR_nucleotide-bd"/>
</dbReference>
<dbReference type="Pfam" id="PF00970">
    <property type="entry name" value="FAD_binding_6"/>
    <property type="match status" value="1"/>
</dbReference>
<dbReference type="GO" id="GO:0006221">
    <property type="term" value="P:pyrimidine nucleotide biosynthetic process"/>
    <property type="evidence" value="ECO:0007669"/>
    <property type="project" value="InterPro"/>
</dbReference>
<dbReference type="Pfam" id="PF00175">
    <property type="entry name" value="NAD_binding_1"/>
    <property type="match status" value="1"/>
</dbReference>
<proteinExistence type="predicted"/>
<dbReference type="SUPFAM" id="SSF63380">
    <property type="entry name" value="Riboflavin synthase domain-like"/>
    <property type="match status" value="1"/>
</dbReference>
<feature type="binding site" evidence="2">
    <location>
        <position position="255"/>
    </location>
    <ligand>
        <name>[2Fe-2S] cluster</name>
        <dbReference type="ChEBI" id="CHEBI:190135"/>
    </ligand>
</feature>
<keyword evidence="5" id="KW-1185">Reference proteome</keyword>
<dbReference type="GO" id="GO:0016491">
    <property type="term" value="F:oxidoreductase activity"/>
    <property type="evidence" value="ECO:0007669"/>
    <property type="project" value="InterPro"/>
</dbReference>
<dbReference type="SUPFAM" id="SSF52343">
    <property type="entry name" value="Ferredoxin reductase-like, C-terminal NADP-linked domain"/>
    <property type="match status" value="1"/>
</dbReference>
<evidence type="ECO:0000259" key="3">
    <source>
        <dbReference type="PROSITE" id="PS51384"/>
    </source>
</evidence>
<dbReference type="GO" id="GO:0050660">
    <property type="term" value="F:flavin adenine dinucleotide binding"/>
    <property type="evidence" value="ECO:0007669"/>
    <property type="project" value="InterPro"/>
</dbReference>
<keyword evidence="2" id="KW-0411">Iron-sulfur</keyword>
<feature type="binding site" evidence="2">
    <location>
        <position position="239"/>
    </location>
    <ligand>
        <name>[2Fe-2S] cluster</name>
        <dbReference type="ChEBI" id="CHEBI:190135"/>
    </ligand>
</feature>
<feature type="binding site" evidence="1">
    <location>
        <begin position="68"/>
        <end position="70"/>
    </location>
    <ligand>
        <name>FAD</name>
        <dbReference type="ChEBI" id="CHEBI:57692"/>
    </ligand>
</feature>
<evidence type="ECO:0000313" key="5">
    <source>
        <dbReference type="Proteomes" id="UP001169242"/>
    </source>
</evidence>
<dbReference type="InterPro" id="IPR017927">
    <property type="entry name" value="FAD-bd_FR_type"/>
</dbReference>
<feature type="domain" description="FAD-binding FR-type" evidence="3">
    <location>
        <begin position="5"/>
        <end position="100"/>
    </location>
</feature>
<comment type="cofactor">
    <cofactor evidence="1">
        <name>FAD</name>
        <dbReference type="ChEBI" id="CHEBI:57692"/>
    </cofactor>
    <text evidence="1">Binds 1 FAD per subunit.</text>
</comment>
<dbReference type="InterPro" id="IPR017938">
    <property type="entry name" value="Riboflavin_synthase-like_b-brl"/>
</dbReference>
<evidence type="ECO:0000256" key="1">
    <source>
        <dbReference type="PIRSR" id="PIRSR006816-1"/>
    </source>
</evidence>
<keyword evidence="1" id="KW-0274">FAD</keyword>
<dbReference type="Pfam" id="PF10418">
    <property type="entry name" value="DHODB_Fe-S_bind"/>
    <property type="match status" value="1"/>
</dbReference>
<reference evidence="4" key="1">
    <citation type="journal article" date="2023" name="Int. J. Syst. Evol. Microbiol.">
        <title>&lt;i&gt;Holtiella tumoricola&lt;/i&gt; gen. nov. sp. nov., isolated from a human clinical sample.</title>
        <authorList>
            <person name="Allen-Vercoe E."/>
            <person name="Daigneault M.C."/>
            <person name="Vancuren S.J."/>
            <person name="Cochrane K."/>
            <person name="O'Neal L.L."/>
            <person name="Sankaranarayanan K."/>
            <person name="Lawson P.A."/>
        </authorList>
    </citation>
    <scope>NUCLEOTIDE SEQUENCE</scope>
    <source>
        <strain evidence="4">CC70A</strain>
    </source>
</reference>
<dbReference type="Gene3D" id="2.40.30.10">
    <property type="entry name" value="Translation factors"/>
    <property type="match status" value="1"/>
</dbReference>
<dbReference type="PROSITE" id="PS51384">
    <property type="entry name" value="FAD_FR"/>
    <property type="match status" value="1"/>
</dbReference>
<dbReference type="RefSeq" id="WP_271011974.1">
    <property type="nucleotide sequence ID" value="NZ_JAQIFT010000040.1"/>
</dbReference>
<dbReference type="PANTHER" id="PTHR43513">
    <property type="entry name" value="DIHYDROOROTATE DEHYDROGENASE B (NAD(+)), ELECTRON TRANSFER SUBUNIT"/>
    <property type="match status" value="1"/>
</dbReference>
<accession>A0AA42DM15</accession>
<gene>
    <name evidence="4" type="primary">asrB</name>
    <name evidence="4" type="ORF">PBV87_08995</name>
</gene>
<dbReference type="AlphaFoldDB" id="A0AA42DM15"/>
<dbReference type="PRINTS" id="PR00410">
    <property type="entry name" value="PHEHYDRXLASE"/>
</dbReference>
<dbReference type="GO" id="GO:0046872">
    <property type="term" value="F:metal ion binding"/>
    <property type="evidence" value="ECO:0007669"/>
    <property type="project" value="UniProtKB-KW"/>
</dbReference>
<dbReference type="PANTHER" id="PTHR43513:SF1">
    <property type="entry name" value="ANAEROBIC SULFITE REDUCTASE SUBUNIT B"/>
    <property type="match status" value="1"/>
</dbReference>
<keyword evidence="2" id="KW-0479">Metal-binding</keyword>
<dbReference type="CDD" id="cd06221">
    <property type="entry name" value="sulfite_reductase_like"/>
    <property type="match status" value="1"/>
</dbReference>
<protein>
    <submittedName>
        <fullName evidence="4">Anaerobic sulfite reductase subunit AsrB</fullName>
    </submittedName>
</protein>
<dbReference type="InterPro" id="IPR012165">
    <property type="entry name" value="Cyt_c3_hydrogenase_gsu"/>
</dbReference>
<dbReference type="Gene3D" id="3.40.50.80">
    <property type="entry name" value="Nucleotide-binding domain of ferredoxin-NADP reductase (FNR) module"/>
    <property type="match status" value="1"/>
</dbReference>
<dbReference type="GO" id="GO:0051537">
    <property type="term" value="F:2 iron, 2 sulfur cluster binding"/>
    <property type="evidence" value="ECO:0007669"/>
    <property type="project" value="UniProtKB-KW"/>
</dbReference>
<name>A0AA42DM15_9FIRM</name>
<dbReference type="InterPro" id="IPR008333">
    <property type="entry name" value="Cbr1-like_FAD-bd_dom"/>
</dbReference>
<dbReference type="Proteomes" id="UP001169242">
    <property type="component" value="Unassembled WGS sequence"/>
</dbReference>
<keyword evidence="1" id="KW-0285">Flavoprotein</keyword>
<comment type="caution">
    <text evidence="4">The sequence shown here is derived from an EMBL/GenBank/DDBJ whole genome shotgun (WGS) entry which is preliminary data.</text>
</comment>
<dbReference type="InterPro" id="IPR050353">
    <property type="entry name" value="PyrK_electron_transfer"/>
</dbReference>
<feature type="binding site" evidence="2">
    <location>
        <position position="247"/>
    </location>
    <ligand>
        <name>[2Fe-2S] cluster</name>
        <dbReference type="ChEBI" id="CHEBI:190135"/>
    </ligand>
</feature>
<dbReference type="InterPro" id="IPR001433">
    <property type="entry name" value="OxRdtase_FAD/NAD-bd"/>
</dbReference>
<keyword evidence="2" id="KW-0408">Iron</keyword>
<feature type="binding site" evidence="2">
    <location>
        <position position="244"/>
    </location>
    <ligand>
        <name>[2Fe-2S] cluster</name>
        <dbReference type="ChEBI" id="CHEBI:190135"/>
    </ligand>
</feature>
<keyword evidence="2" id="KW-0001">2Fe-2S</keyword>
<evidence type="ECO:0000256" key="2">
    <source>
        <dbReference type="PIRSR" id="PIRSR006816-2"/>
    </source>
</evidence>
<dbReference type="PIRSF" id="PIRSF006816">
    <property type="entry name" value="Cyc3_hyd_g"/>
    <property type="match status" value="1"/>
</dbReference>
<comment type="cofactor">
    <cofactor evidence="2">
        <name>[2Fe-2S] cluster</name>
        <dbReference type="ChEBI" id="CHEBI:190135"/>
    </cofactor>
    <text evidence="2">Binds 1 [2Fe-2S] cluster per subunit.</text>
</comment>
<dbReference type="EMBL" id="JAQIFT010000040">
    <property type="protein sequence ID" value="MDA3731610.1"/>
    <property type="molecule type" value="Genomic_DNA"/>
</dbReference>
<organism evidence="4 5">
    <name type="scientific">Holtiella tumoricola</name>
    <dbReference type="NCBI Taxonomy" id="3018743"/>
    <lineage>
        <taxon>Bacteria</taxon>
        <taxon>Bacillati</taxon>
        <taxon>Bacillota</taxon>
        <taxon>Clostridia</taxon>
        <taxon>Lachnospirales</taxon>
        <taxon>Cellulosilyticaceae</taxon>
        <taxon>Holtiella</taxon>
    </lineage>
</organism>
<dbReference type="NCBIfam" id="TIGR02911">
    <property type="entry name" value="sulfite_red_B"/>
    <property type="match status" value="1"/>
</dbReference>
<dbReference type="InterPro" id="IPR014260">
    <property type="entry name" value="Sulphite_reductase_B"/>
</dbReference>
<sequence length="271" mass="30781">MKNNLLPKAYKLVEIIPQTSVEYLFRVTFDHIDEIQYGQFVQVSLSKVGEAPISISRFDKKEGIIELLIRRVGTVTDALFELKPGDNIYLRGPYGHGFPFEVYKDKRIIIIGGGSGVAPVRSMVDTIANDMKLVKDINVLFGFKNESLILFQEDIKRWSECLSLQITLDEPDNVGHYLGGRVTEHLDKLPLLKDKDKYQDLHIVIVGPPIMMKMTALACSNYGINDHHIWLSFERNMSCAVGKCGHCKINETYVCLDGPIFRYDQAKKLID</sequence>
<dbReference type="InterPro" id="IPR019480">
    <property type="entry name" value="Dihydroorotate_DH_Fe-S-bd"/>
</dbReference>
<evidence type="ECO:0000313" key="4">
    <source>
        <dbReference type="EMBL" id="MDA3731610.1"/>
    </source>
</evidence>